<organism evidence="2 3">
    <name type="scientific">Pseudomonas panipatensis</name>
    <dbReference type="NCBI Taxonomy" id="428992"/>
    <lineage>
        <taxon>Bacteria</taxon>
        <taxon>Pseudomonadati</taxon>
        <taxon>Pseudomonadota</taxon>
        <taxon>Gammaproteobacteria</taxon>
        <taxon>Pseudomonadales</taxon>
        <taxon>Pseudomonadaceae</taxon>
        <taxon>Pseudomonas</taxon>
    </lineage>
</organism>
<proteinExistence type="predicted"/>
<keyword evidence="2" id="KW-0808">Transferase</keyword>
<protein>
    <submittedName>
        <fullName evidence="2">Lipopolysaccharide kinase (Kdo/WaaP) family protein</fullName>
    </submittedName>
</protein>
<feature type="domain" description="Aminoglycoside phosphotransferase" evidence="1">
    <location>
        <begin position="46"/>
        <end position="126"/>
    </location>
</feature>
<keyword evidence="2" id="KW-0418">Kinase</keyword>
<dbReference type="STRING" id="428992.SAMN05216272_10516"/>
<dbReference type="InterPro" id="IPR002575">
    <property type="entry name" value="Aminoglycoside_PTrfase"/>
</dbReference>
<evidence type="ECO:0000313" key="2">
    <source>
        <dbReference type="EMBL" id="SDI01705.1"/>
    </source>
</evidence>
<reference evidence="3" key="1">
    <citation type="submission" date="2016-10" db="EMBL/GenBank/DDBJ databases">
        <authorList>
            <person name="Varghese N."/>
            <person name="Submissions S."/>
        </authorList>
    </citation>
    <scope>NUCLEOTIDE SEQUENCE [LARGE SCALE GENOMIC DNA]</scope>
    <source>
        <strain evidence="3">CCM 7469</strain>
    </source>
</reference>
<gene>
    <name evidence="2" type="ORF">SAMN05216272_10516</name>
</gene>
<name>A0A1G8H508_9PSED</name>
<dbReference type="Proteomes" id="UP000199636">
    <property type="component" value="Unassembled WGS sequence"/>
</dbReference>
<evidence type="ECO:0000313" key="3">
    <source>
        <dbReference type="Proteomes" id="UP000199636"/>
    </source>
</evidence>
<dbReference type="EMBL" id="FNDS01000005">
    <property type="protein sequence ID" value="SDI01705.1"/>
    <property type="molecule type" value="Genomic_DNA"/>
</dbReference>
<sequence length="215" mass="24329">MQVLDHSAYESLRAGATVLEADKHGDKVLRLADGNFLKLFRRKRLISSAALYPYAQRFADNAAILSRLGIPCPDIIGVYRIGSIERDAVHYRPLPGQTLRQLIAADSTASELPARLGKLIAELHEQGVYFRSLHLGNVVETPEGVLGLIDLADMRKMRRALSRRQRKRNFAHMLRYEDDRRWLLADQGASLGKAYLRSSPVRWDQATLRQILNAE</sequence>
<accession>A0A1G8H508</accession>
<dbReference type="GO" id="GO:0016301">
    <property type="term" value="F:kinase activity"/>
    <property type="evidence" value="ECO:0007669"/>
    <property type="project" value="UniProtKB-KW"/>
</dbReference>
<dbReference type="AlphaFoldDB" id="A0A1G8H508"/>
<dbReference type="SUPFAM" id="SSF56112">
    <property type="entry name" value="Protein kinase-like (PK-like)"/>
    <property type="match status" value="1"/>
</dbReference>
<keyword evidence="3" id="KW-1185">Reference proteome</keyword>
<dbReference type="OrthoDB" id="8534453at2"/>
<dbReference type="InterPro" id="IPR011009">
    <property type="entry name" value="Kinase-like_dom_sf"/>
</dbReference>
<dbReference type="Pfam" id="PF01636">
    <property type="entry name" value="APH"/>
    <property type="match status" value="1"/>
</dbReference>
<dbReference type="RefSeq" id="WP_090262932.1">
    <property type="nucleotide sequence ID" value="NZ_FNDS01000005.1"/>
</dbReference>
<evidence type="ECO:0000259" key="1">
    <source>
        <dbReference type="Pfam" id="PF01636"/>
    </source>
</evidence>